<name>A0A6I4I2W4_9SPHI</name>
<evidence type="ECO:0008006" key="5">
    <source>
        <dbReference type="Google" id="ProtNLM"/>
    </source>
</evidence>
<reference evidence="3 4" key="1">
    <citation type="submission" date="2019-12" db="EMBL/GenBank/DDBJ databases">
        <title>Mucilaginibacter sp. HME9299 genome sequencing and assembly.</title>
        <authorList>
            <person name="Kang H."/>
            <person name="Kim H."/>
            <person name="Joh K."/>
        </authorList>
    </citation>
    <scope>NUCLEOTIDE SEQUENCE [LARGE SCALE GENOMIC DNA]</scope>
    <source>
        <strain evidence="3 4">HME9299</strain>
    </source>
</reference>
<comment type="caution">
    <text evidence="3">The sequence shown here is derived from an EMBL/GenBank/DDBJ whole genome shotgun (WGS) entry which is preliminary data.</text>
</comment>
<feature type="chain" id="PRO_5026271093" description="Entericidin" evidence="2">
    <location>
        <begin position="22"/>
        <end position="62"/>
    </location>
</feature>
<dbReference type="Proteomes" id="UP000434850">
    <property type="component" value="Unassembled WGS sequence"/>
</dbReference>
<proteinExistence type="predicted"/>
<protein>
    <recommendedName>
        <fullName evidence="5">Entericidin</fullName>
    </recommendedName>
</protein>
<feature type="compositionally biased region" description="Basic and acidic residues" evidence="1">
    <location>
        <begin position="27"/>
        <end position="39"/>
    </location>
</feature>
<sequence>MKNVIKAVMLMCLLGSLASCYGGSPDGKTDSVANHDNHEAGGATTVDTLPKTIDTAKADSAR</sequence>
<evidence type="ECO:0000313" key="4">
    <source>
        <dbReference type="Proteomes" id="UP000434850"/>
    </source>
</evidence>
<dbReference type="EMBL" id="WQLA01000001">
    <property type="protein sequence ID" value="MVN89505.1"/>
    <property type="molecule type" value="Genomic_DNA"/>
</dbReference>
<dbReference type="PROSITE" id="PS51257">
    <property type="entry name" value="PROKAR_LIPOPROTEIN"/>
    <property type="match status" value="1"/>
</dbReference>
<evidence type="ECO:0000256" key="2">
    <source>
        <dbReference type="SAM" id="SignalP"/>
    </source>
</evidence>
<dbReference type="AlphaFoldDB" id="A0A6I4I2W4"/>
<feature type="signal peptide" evidence="2">
    <location>
        <begin position="1"/>
        <end position="21"/>
    </location>
</feature>
<evidence type="ECO:0000256" key="1">
    <source>
        <dbReference type="SAM" id="MobiDB-lite"/>
    </source>
</evidence>
<keyword evidence="2" id="KW-0732">Signal</keyword>
<organism evidence="3 4">
    <name type="scientific">Mucilaginibacter aquatilis</name>
    <dbReference type="NCBI Taxonomy" id="1517760"/>
    <lineage>
        <taxon>Bacteria</taxon>
        <taxon>Pseudomonadati</taxon>
        <taxon>Bacteroidota</taxon>
        <taxon>Sphingobacteriia</taxon>
        <taxon>Sphingobacteriales</taxon>
        <taxon>Sphingobacteriaceae</taxon>
        <taxon>Mucilaginibacter</taxon>
    </lineage>
</organism>
<keyword evidence="4" id="KW-1185">Reference proteome</keyword>
<accession>A0A6I4I2W4</accession>
<dbReference type="RefSeq" id="WP_157539308.1">
    <property type="nucleotide sequence ID" value="NZ_WQLA01000001.1"/>
</dbReference>
<evidence type="ECO:0000313" key="3">
    <source>
        <dbReference type="EMBL" id="MVN89505.1"/>
    </source>
</evidence>
<feature type="region of interest" description="Disordered" evidence="1">
    <location>
        <begin position="26"/>
        <end position="62"/>
    </location>
</feature>
<gene>
    <name evidence="3" type="ORF">GO816_00025</name>
</gene>